<feature type="compositionally biased region" description="Basic residues" evidence="5">
    <location>
        <begin position="8"/>
        <end position="22"/>
    </location>
</feature>
<comment type="caution">
    <text evidence="6">The sequence shown here is derived from an EMBL/GenBank/DDBJ whole genome shotgun (WGS) entry which is preliminary data.</text>
</comment>
<dbReference type="Proteomes" id="UP000289886">
    <property type="component" value="Unassembled WGS sequence"/>
</dbReference>
<keyword evidence="4" id="KW-1015">Disulfide bond</keyword>
<evidence type="ECO:0000313" key="6">
    <source>
        <dbReference type="EMBL" id="RXM93802.1"/>
    </source>
</evidence>
<name>A0A444V087_ACIRT</name>
<sequence length="184" mass="21369">MQQNNRVKSWKRSLPRRHKRRWSQQQRAGGIQSQSKADLEETNPFVLDLKNFPGLANADLDSQNPNIQVTIEVVDDPQAEFEMDLHKGSRNDWSLSSADWLDKKEVFWPLFWGYPDSSEDGTGRMSTEDYPVEYDSEDSVLSGVGDWDRRWPVHKGWGSKDNYVEQYQTLVSVCYNKPHSNMSL</sequence>
<keyword evidence="2" id="KW-0964">Secreted</keyword>
<comment type="subcellular location">
    <subcellularLocation>
        <location evidence="1">Secreted</location>
    </subcellularLocation>
</comment>
<evidence type="ECO:0000256" key="5">
    <source>
        <dbReference type="SAM" id="MobiDB-lite"/>
    </source>
</evidence>
<gene>
    <name evidence="6" type="ORF">EOD39_18693</name>
</gene>
<organism evidence="6 7">
    <name type="scientific">Acipenser ruthenus</name>
    <name type="common">Sterlet sturgeon</name>
    <dbReference type="NCBI Taxonomy" id="7906"/>
    <lineage>
        <taxon>Eukaryota</taxon>
        <taxon>Metazoa</taxon>
        <taxon>Chordata</taxon>
        <taxon>Craniata</taxon>
        <taxon>Vertebrata</taxon>
        <taxon>Euteleostomi</taxon>
        <taxon>Actinopterygii</taxon>
        <taxon>Chondrostei</taxon>
        <taxon>Acipenseriformes</taxon>
        <taxon>Acipenseridae</taxon>
        <taxon>Acipenser</taxon>
    </lineage>
</organism>
<evidence type="ECO:0000313" key="7">
    <source>
        <dbReference type="Proteomes" id="UP000289886"/>
    </source>
</evidence>
<evidence type="ECO:0000256" key="2">
    <source>
        <dbReference type="ARBA" id="ARBA00022525"/>
    </source>
</evidence>
<accession>A0A444V087</accession>
<feature type="region of interest" description="Disordered" evidence="5">
    <location>
        <begin position="1"/>
        <end position="39"/>
    </location>
</feature>
<dbReference type="EMBL" id="SCEB01004106">
    <property type="protein sequence ID" value="RXM93802.1"/>
    <property type="molecule type" value="Genomic_DNA"/>
</dbReference>
<dbReference type="InterPro" id="IPR051867">
    <property type="entry name" value="Angio_Inhib/Adhesion_GPCR"/>
</dbReference>
<keyword evidence="3" id="KW-0732">Signal</keyword>
<dbReference type="GO" id="GO:0005576">
    <property type="term" value="C:extracellular region"/>
    <property type="evidence" value="ECO:0007669"/>
    <property type="project" value="UniProtKB-SubCell"/>
</dbReference>
<proteinExistence type="predicted"/>
<dbReference type="PANTHER" id="PTHR10239:SF28">
    <property type="entry name" value="ISTHMIN-2"/>
    <property type="match status" value="1"/>
</dbReference>
<evidence type="ECO:0000256" key="1">
    <source>
        <dbReference type="ARBA" id="ARBA00004613"/>
    </source>
</evidence>
<dbReference type="PANTHER" id="PTHR10239">
    <property type="entry name" value="ISTHMIN-2"/>
    <property type="match status" value="1"/>
</dbReference>
<feature type="compositionally biased region" description="Polar residues" evidence="5">
    <location>
        <begin position="23"/>
        <end position="36"/>
    </location>
</feature>
<protein>
    <submittedName>
        <fullName evidence="6">Isthmin-2</fullName>
    </submittedName>
</protein>
<keyword evidence="7" id="KW-1185">Reference proteome</keyword>
<dbReference type="AlphaFoldDB" id="A0A444V087"/>
<evidence type="ECO:0000256" key="3">
    <source>
        <dbReference type="ARBA" id="ARBA00022729"/>
    </source>
</evidence>
<evidence type="ECO:0000256" key="4">
    <source>
        <dbReference type="ARBA" id="ARBA00023157"/>
    </source>
</evidence>
<reference evidence="6 7" key="1">
    <citation type="submission" date="2019-01" db="EMBL/GenBank/DDBJ databases">
        <title>Draft Genome and Complete Hox-Cluster Characterization of the Sterlet Sturgeon (Acipenser ruthenus).</title>
        <authorList>
            <person name="Wei Q."/>
        </authorList>
    </citation>
    <scope>NUCLEOTIDE SEQUENCE [LARGE SCALE GENOMIC DNA]</scope>
    <source>
        <strain evidence="6">WHYD16114868_AA</strain>
        <tissue evidence="6">Blood</tissue>
    </source>
</reference>